<dbReference type="EMBL" id="JAEKOZ010000036">
    <property type="protein sequence ID" value="MBJ3812352.1"/>
    <property type="molecule type" value="Genomic_DNA"/>
</dbReference>
<accession>A0ABS0XGM3</accession>
<protein>
    <submittedName>
        <fullName evidence="1">ATP/GTP-binding protein</fullName>
    </submittedName>
</protein>
<gene>
    <name evidence="1" type="ORF">JGB26_35610</name>
</gene>
<keyword evidence="2" id="KW-1185">Reference proteome</keyword>
<proteinExistence type="predicted"/>
<sequence>MERLDPQPPASDPLWKGHKPGDGAIYARVCLDDVLGIAAGGVAGGAPQMFWAAQAPEVNVDPEQLARQAVDSMLLTGPDIASPRTAGKYTVGVPMWMWVTPSPTTFGPNTASASLAGLTVSATAKVSSIRWSMGDGRTVTCDGAGTAYKASYGMAKSPTCGHFYRSSSKDRAGGRFKGTAVATWAVQWHVTGGGETGEFTETRESDLAVSVGEMRVLD</sequence>
<dbReference type="Proteomes" id="UP000634780">
    <property type="component" value="Unassembled WGS sequence"/>
</dbReference>
<evidence type="ECO:0000313" key="1">
    <source>
        <dbReference type="EMBL" id="MBJ3812352.1"/>
    </source>
</evidence>
<evidence type="ECO:0000313" key="2">
    <source>
        <dbReference type="Proteomes" id="UP000634780"/>
    </source>
</evidence>
<name>A0ABS0XGM3_9ACTN</name>
<reference evidence="1 2" key="1">
    <citation type="submission" date="2020-12" db="EMBL/GenBank/DDBJ databases">
        <title>Streptomyces typhae sp. nov., a novel endophytic actinomycete isolated from the root of cattail pollen (Typha angustifolia L.).</title>
        <authorList>
            <person name="Peng C."/>
            <person name="Liu C."/>
        </authorList>
    </citation>
    <scope>NUCLEOTIDE SEQUENCE [LARGE SCALE GENOMIC DNA]</scope>
    <source>
        <strain evidence="1 2">JCM 4753</strain>
    </source>
</reference>
<organism evidence="1 2">
    <name type="scientific">Streptomyces flavofungini</name>
    <dbReference type="NCBI Taxonomy" id="68200"/>
    <lineage>
        <taxon>Bacteria</taxon>
        <taxon>Bacillati</taxon>
        <taxon>Actinomycetota</taxon>
        <taxon>Actinomycetes</taxon>
        <taxon>Kitasatosporales</taxon>
        <taxon>Streptomycetaceae</taxon>
        <taxon>Streptomyces</taxon>
    </lineage>
</organism>
<comment type="caution">
    <text evidence="1">The sequence shown here is derived from an EMBL/GenBank/DDBJ whole genome shotgun (WGS) entry which is preliminary data.</text>
</comment>